<keyword evidence="1 3" id="KW-0808">Transferase</keyword>
<dbReference type="InParanoid" id="C7RAA3"/>
<evidence type="ECO:0000313" key="7">
    <source>
        <dbReference type="Proteomes" id="UP000001231"/>
    </source>
</evidence>
<dbReference type="Proteomes" id="UP000001231">
    <property type="component" value="Chromosome"/>
</dbReference>
<dbReference type="NCBIfam" id="TIGR01575">
    <property type="entry name" value="rimI"/>
    <property type="match status" value="1"/>
</dbReference>
<dbReference type="KEGG" id="kko:Kkor_0802"/>
<dbReference type="FunCoup" id="C7RAA3">
    <property type="interactions" value="240"/>
</dbReference>
<protein>
    <recommendedName>
        <fullName evidence="3 4">[Ribosomal protein bS18]-alanine N-acetyltransferase</fullName>
        <ecNumber evidence="3 4">2.3.1.266</ecNumber>
    </recommendedName>
</protein>
<organism evidence="6 7">
    <name type="scientific">Kangiella koreensis (strain DSM 16069 / JCM 12317 / KCTC 12182 / SW-125)</name>
    <dbReference type="NCBI Taxonomy" id="523791"/>
    <lineage>
        <taxon>Bacteria</taxon>
        <taxon>Pseudomonadati</taxon>
        <taxon>Pseudomonadota</taxon>
        <taxon>Gammaproteobacteria</taxon>
        <taxon>Kangiellales</taxon>
        <taxon>Kangiellaceae</taxon>
        <taxon>Kangiella</taxon>
    </lineage>
</organism>
<name>C7RAA3_KANKD</name>
<dbReference type="OrthoDB" id="9796919at2"/>
<dbReference type="GO" id="GO:0005737">
    <property type="term" value="C:cytoplasm"/>
    <property type="evidence" value="ECO:0007669"/>
    <property type="project" value="UniProtKB-SubCell"/>
</dbReference>
<comment type="catalytic activity">
    <reaction evidence="3 4">
        <text>N-terminal L-alanyl-[ribosomal protein bS18] + acetyl-CoA = N-terminal N(alpha)-acetyl-L-alanyl-[ribosomal protein bS18] + CoA + H(+)</text>
        <dbReference type="Rhea" id="RHEA:43756"/>
        <dbReference type="Rhea" id="RHEA-COMP:10676"/>
        <dbReference type="Rhea" id="RHEA-COMP:10677"/>
        <dbReference type="ChEBI" id="CHEBI:15378"/>
        <dbReference type="ChEBI" id="CHEBI:57287"/>
        <dbReference type="ChEBI" id="CHEBI:57288"/>
        <dbReference type="ChEBI" id="CHEBI:64718"/>
        <dbReference type="ChEBI" id="CHEBI:83683"/>
        <dbReference type="EC" id="2.3.1.266"/>
    </reaction>
</comment>
<dbReference type="InterPro" id="IPR000182">
    <property type="entry name" value="GNAT_dom"/>
</dbReference>
<feature type="active site" description="Proton donor" evidence="3">
    <location>
        <position position="121"/>
    </location>
</feature>
<keyword evidence="7" id="KW-1185">Reference proteome</keyword>
<dbReference type="HAMAP" id="MF_02210">
    <property type="entry name" value="RimI"/>
    <property type="match status" value="1"/>
</dbReference>
<accession>C7RAA3</accession>
<comment type="subcellular location">
    <subcellularLocation>
        <location evidence="3 4">Cytoplasm</location>
    </subcellularLocation>
</comment>
<dbReference type="STRING" id="523791.Kkor_0802"/>
<feature type="domain" description="N-acetyltransferase" evidence="5">
    <location>
        <begin position="8"/>
        <end position="152"/>
    </location>
</feature>
<dbReference type="PANTHER" id="PTHR42919:SF8">
    <property type="entry name" value="N-ALPHA-ACETYLTRANSFERASE 50"/>
    <property type="match status" value="1"/>
</dbReference>
<feature type="active site" description="Proton acceptor" evidence="3">
    <location>
        <position position="109"/>
    </location>
</feature>
<dbReference type="CDD" id="cd04301">
    <property type="entry name" value="NAT_SF"/>
    <property type="match status" value="1"/>
</dbReference>
<dbReference type="eggNOG" id="COG0456">
    <property type="taxonomic scope" value="Bacteria"/>
</dbReference>
<sequence>MFYPDNEYHIRQLTEADLAQVCSIEKRAYTIAWTDKVHAECVESGYPSLILKQGGAIVGYAIFNYLYDECHLMNIVTDPNFQGLGVATRLIKAMYDKARKSGMVKVILEVRESNTIAIEFYHKQGFAEIGLRKNYYKTTDGQEDALVMELIL</sequence>
<dbReference type="Pfam" id="PF00583">
    <property type="entry name" value="Acetyltransf_1"/>
    <property type="match status" value="1"/>
</dbReference>
<evidence type="ECO:0000256" key="1">
    <source>
        <dbReference type="ARBA" id="ARBA00022679"/>
    </source>
</evidence>
<dbReference type="RefSeq" id="WP_012800736.1">
    <property type="nucleotide sequence ID" value="NC_013166.1"/>
</dbReference>
<keyword evidence="3 4" id="KW-0963">Cytoplasm</keyword>
<evidence type="ECO:0000259" key="5">
    <source>
        <dbReference type="PROSITE" id="PS51186"/>
    </source>
</evidence>
<evidence type="ECO:0000313" key="6">
    <source>
        <dbReference type="EMBL" id="ACV26222.1"/>
    </source>
</evidence>
<dbReference type="InterPro" id="IPR006464">
    <property type="entry name" value="AcTrfase_RimI/Ard1"/>
</dbReference>
<dbReference type="PANTHER" id="PTHR42919">
    <property type="entry name" value="N-ALPHA-ACETYLTRANSFERASE"/>
    <property type="match status" value="1"/>
</dbReference>
<dbReference type="InterPro" id="IPR051556">
    <property type="entry name" value="N-term/lysine_N-AcTrnsfr"/>
</dbReference>
<proteinExistence type="inferred from homology"/>
<evidence type="ECO:0000256" key="2">
    <source>
        <dbReference type="ARBA" id="ARBA00023315"/>
    </source>
</evidence>
<dbReference type="PROSITE" id="PS51186">
    <property type="entry name" value="GNAT"/>
    <property type="match status" value="1"/>
</dbReference>
<dbReference type="InterPro" id="IPR016181">
    <property type="entry name" value="Acyl_CoA_acyltransferase"/>
</dbReference>
<keyword evidence="2 3" id="KW-0012">Acyltransferase</keyword>
<comment type="function">
    <text evidence="3 4">Acetylates the N-terminal alanine of ribosomal protein bS18.</text>
</comment>
<evidence type="ECO:0000256" key="3">
    <source>
        <dbReference type="HAMAP-Rule" id="MF_02210"/>
    </source>
</evidence>
<comment type="similarity">
    <text evidence="3 4">Belongs to the acetyltransferase family. RimI subfamily.</text>
</comment>
<dbReference type="GO" id="GO:0008999">
    <property type="term" value="F:protein-N-terminal-alanine acetyltransferase activity"/>
    <property type="evidence" value="ECO:0007669"/>
    <property type="project" value="UniProtKB-UniRule"/>
</dbReference>
<feature type="binding site" evidence="3">
    <location>
        <position position="114"/>
    </location>
    <ligand>
        <name>acetyl-CoA</name>
        <dbReference type="ChEBI" id="CHEBI:57288"/>
    </ligand>
</feature>
<dbReference type="Gene3D" id="3.40.630.30">
    <property type="match status" value="1"/>
</dbReference>
<evidence type="ECO:0000256" key="4">
    <source>
        <dbReference type="RuleBase" id="RU363094"/>
    </source>
</evidence>
<dbReference type="HOGENOM" id="CLU_013985_23_2_6"/>
<gene>
    <name evidence="3" type="primary">rimI</name>
    <name evidence="6" type="ordered locus">Kkor_0802</name>
</gene>
<dbReference type="EMBL" id="CP001707">
    <property type="protein sequence ID" value="ACV26222.1"/>
    <property type="molecule type" value="Genomic_DNA"/>
</dbReference>
<dbReference type="EC" id="2.3.1.266" evidence="3 4"/>
<reference evidence="6 7" key="1">
    <citation type="journal article" date="2009" name="Stand. Genomic Sci.">
        <title>Complete genome sequence of Kangiella koreensis type strain (SW-125).</title>
        <authorList>
            <person name="Han C."/>
            <person name="Sikorski J."/>
            <person name="Lapidus A."/>
            <person name="Nolan M."/>
            <person name="Glavina Del Rio T."/>
            <person name="Tice H."/>
            <person name="Cheng J.F."/>
            <person name="Lucas S."/>
            <person name="Chen F."/>
            <person name="Copeland A."/>
            <person name="Ivanova N."/>
            <person name="Mavromatis K."/>
            <person name="Ovchinnikova G."/>
            <person name="Pati A."/>
            <person name="Bruce D."/>
            <person name="Goodwin L."/>
            <person name="Pitluck S."/>
            <person name="Chen A."/>
            <person name="Palaniappan K."/>
            <person name="Land M."/>
            <person name="Hauser L."/>
            <person name="Chang Y.J."/>
            <person name="Jeffries C.D."/>
            <person name="Chain P."/>
            <person name="Saunders E."/>
            <person name="Brettin T."/>
            <person name="Goker M."/>
            <person name="Tindall B.J."/>
            <person name="Bristow J."/>
            <person name="Eisen J.A."/>
            <person name="Markowitz V."/>
            <person name="Hugenholtz P."/>
            <person name="Kyrpides N.C."/>
            <person name="Klenk H.P."/>
            <person name="Detter J.C."/>
        </authorList>
    </citation>
    <scope>NUCLEOTIDE SEQUENCE [LARGE SCALE GENOMIC DNA]</scope>
    <source>
        <strain evidence="7">DSM 16069 / KCTC 12182 / SW-125</strain>
    </source>
</reference>
<comment type="caution">
    <text evidence="3">Lacks conserved residue(s) required for the propagation of feature annotation.</text>
</comment>
<dbReference type="SUPFAM" id="SSF55729">
    <property type="entry name" value="Acyl-CoA N-acyltransferases (Nat)"/>
    <property type="match status" value="1"/>
</dbReference>
<dbReference type="AlphaFoldDB" id="C7RAA3"/>
<dbReference type="InterPro" id="IPR043690">
    <property type="entry name" value="RimI"/>
</dbReference>